<dbReference type="CDD" id="cd01651">
    <property type="entry name" value="RT_G2_intron"/>
    <property type="match status" value="1"/>
</dbReference>
<name>A0A386AX95_9CHLO</name>
<feature type="domain" description="Reverse transcriptase" evidence="1">
    <location>
        <begin position="83"/>
        <end position="350"/>
    </location>
</feature>
<dbReference type="AlphaFoldDB" id="A0A386AX95"/>
<dbReference type="Pfam" id="PF00078">
    <property type="entry name" value="RVT_1"/>
    <property type="match status" value="1"/>
</dbReference>
<organism evidence="2">
    <name type="scientific">Flabellia petiolata</name>
    <dbReference type="NCBI Taxonomy" id="189428"/>
    <lineage>
        <taxon>Eukaryota</taxon>
        <taxon>Viridiplantae</taxon>
        <taxon>Chlorophyta</taxon>
        <taxon>core chlorophytes</taxon>
        <taxon>Ulvophyceae</taxon>
        <taxon>TCBD clade</taxon>
        <taxon>Bryopsidales</taxon>
        <taxon>Halimedineae</taxon>
        <taxon>Halimedaceae</taxon>
        <taxon>Udoteae</taxon>
        <taxon>Flabellia</taxon>
    </lineage>
</organism>
<dbReference type="PANTHER" id="PTHR34047:SF10">
    <property type="entry name" value="GROUP II INTRON-ASSOCIATED OPEN READING FRAME"/>
    <property type="match status" value="1"/>
</dbReference>
<dbReference type="SUPFAM" id="SSF56672">
    <property type="entry name" value="DNA/RNA polymerases"/>
    <property type="match status" value="1"/>
</dbReference>
<evidence type="ECO:0000313" key="2">
    <source>
        <dbReference type="EMBL" id="AYC63977.1"/>
    </source>
</evidence>
<evidence type="ECO:0000259" key="1">
    <source>
        <dbReference type="PROSITE" id="PS50878"/>
    </source>
</evidence>
<keyword evidence="2" id="KW-0934">Plastid</keyword>
<reference evidence="2" key="2">
    <citation type="journal article" date="2019" name="Mol. Phylogenet. Evol.">
        <title>Reassessment of the classification of bryopsidales (chlorophyta) based on chloroplast phylogenomic analyses.</title>
        <authorList>
            <person name="Cremen M.C."/>
            <person name="Leliaert F."/>
            <person name="West J."/>
            <person name="Lam D.W."/>
            <person name="Shimada S."/>
            <person name="Lopez-Bautista J.M."/>
            <person name="Verbruggen H."/>
        </authorList>
    </citation>
    <scope>NUCLEOTIDE SEQUENCE</scope>
</reference>
<geneLocation type="chloroplast" evidence="2"/>
<dbReference type="PANTHER" id="PTHR34047">
    <property type="entry name" value="NUCLEAR INTRON MATURASE 1, MITOCHONDRIAL-RELATED"/>
    <property type="match status" value="1"/>
</dbReference>
<dbReference type="Pfam" id="PF08388">
    <property type="entry name" value="GIIM"/>
    <property type="match status" value="1"/>
</dbReference>
<accession>A0A386AX95</accession>
<proteinExistence type="predicted"/>
<sequence>MKHFSWEKVDWSRVESRVNRLQNRIYLSSIGNRPGNVLFLQRILIRSFDAKLLAVRRVTTENRGKFTSELDLKTYITPSNKVRLVRRLTVDGRASPIRRVALPKPGTSEKRPLGIRSPSASDPIIRDRAKQMLVLLALEPQWEARFEPNSYGFRPGRSPHDAMEAVFSSIRVSDQDSHKKFVVDANIRKCFDNIDHEFLVSRLDTLTVIQVQVRAWLKAGRFSADGALARSDYDNVPNNLVGTPQGVVISPFLCNVALHGMELHLKNWIISQSWPVSKPHHKYTANKVKSISLIRFAGDFLIIHSNRDIALRAKDEISRWLASTSKLSFNEDKTVVRSSREGFNFLGFNFITIKSSGSYKTKIYPSKKNYKRLVVRVGDLCRRLRSVSTYDLIKSLRPIILGWARYYKVCECKRSFSRMDYSIFNILRSWVFRRDRRHGRKRVKEKYFPSGKTYVFDGRRYTNNWVLSGKKSLKIGLVDEIFLPKLSWVKSIKHVKVQGSFYDQDPLAEGERGICLLR</sequence>
<dbReference type="InterPro" id="IPR043502">
    <property type="entry name" value="DNA/RNA_pol_sf"/>
</dbReference>
<protein>
    <recommendedName>
        <fullName evidence="1">Reverse transcriptase domain-containing protein</fullName>
    </recommendedName>
</protein>
<dbReference type="PROSITE" id="PS50878">
    <property type="entry name" value="RT_POL"/>
    <property type="match status" value="1"/>
</dbReference>
<gene>
    <name evidence="2" type="primary">orf518</name>
</gene>
<dbReference type="EMBL" id="MH591086">
    <property type="protein sequence ID" value="AYC63977.1"/>
    <property type="molecule type" value="Genomic_DNA"/>
</dbReference>
<reference evidence="2" key="1">
    <citation type="submission" date="2018-07" db="EMBL/GenBank/DDBJ databases">
        <authorList>
            <person name="Quirk P.G."/>
            <person name="Krulwich T.A."/>
        </authorList>
    </citation>
    <scope>NUCLEOTIDE SEQUENCE</scope>
</reference>
<dbReference type="Pfam" id="PF13655">
    <property type="entry name" value="RVT_N"/>
    <property type="match status" value="1"/>
</dbReference>
<keyword evidence="2" id="KW-0150">Chloroplast</keyword>
<dbReference type="InterPro" id="IPR025960">
    <property type="entry name" value="RVT_N"/>
</dbReference>
<dbReference type="InterPro" id="IPR051083">
    <property type="entry name" value="GrpII_Intron_Splice-Mob/Def"/>
</dbReference>
<dbReference type="InterPro" id="IPR000477">
    <property type="entry name" value="RT_dom"/>
</dbReference>
<dbReference type="InterPro" id="IPR013597">
    <property type="entry name" value="Mat_intron_G2"/>
</dbReference>